<keyword evidence="4 10" id="KW-0698">rRNA processing</keyword>
<keyword evidence="5 10" id="KW-0489">Methyltransferase</keyword>
<dbReference type="EC" id="2.1.1.193" evidence="10"/>
<accession>A0A0G0WVA2</accession>
<proteinExistence type="inferred from homology"/>
<dbReference type="EMBL" id="LBZW01000011">
    <property type="protein sequence ID" value="KKR79337.1"/>
    <property type="molecule type" value="Genomic_DNA"/>
</dbReference>
<evidence type="ECO:0000256" key="10">
    <source>
        <dbReference type="PIRNR" id="PIRNR015601"/>
    </source>
</evidence>
<keyword evidence="3 10" id="KW-0963">Cytoplasm</keyword>
<dbReference type="Proteomes" id="UP000034749">
    <property type="component" value="Unassembled WGS sequence"/>
</dbReference>
<evidence type="ECO:0000256" key="3">
    <source>
        <dbReference type="ARBA" id="ARBA00022490"/>
    </source>
</evidence>
<reference evidence="12 13" key="1">
    <citation type="journal article" date="2015" name="Nature">
        <title>rRNA introns, odd ribosomes, and small enigmatic genomes across a large radiation of phyla.</title>
        <authorList>
            <person name="Brown C.T."/>
            <person name="Hug L.A."/>
            <person name="Thomas B.C."/>
            <person name="Sharon I."/>
            <person name="Castelle C.J."/>
            <person name="Singh A."/>
            <person name="Wilkins M.J."/>
            <person name="Williams K.H."/>
            <person name="Banfield J.F."/>
        </authorList>
    </citation>
    <scope>NUCLEOTIDE SEQUENCE [LARGE SCALE GENOMIC DNA]</scope>
</reference>
<evidence type="ECO:0000259" key="11">
    <source>
        <dbReference type="Pfam" id="PF04452"/>
    </source>
</evidence>
<evidence type="ECO:0000256" key="5">
    <source>
        <dbReference type="ARBA" id="ARBA00022603"/>
    </source>
</evidence>
<dbReference type="GO" id="GO:0070042">
    <property type="term" value="F:rRNA (uridine-N3-)-methyltransferase activity"/>
    <property type="evidence" value="ECO:0007669"/>
    <property type="project" value="TreeGrafter"/>
</dbReference>
<dbReference type="InterPro" id="IPR029028">
    <property type="entry name" value="Alpha/beta_knot_MTases"/>
</dbReference>
<dbReference type="SUPFAM" id="SSF75217">
    <property type="entry name" value="alpha/beta knot"/>
    <property type="match status" value="1"/>
</dbReference>
<evidence type="ECO:0000256" key="8">
    <source>
        <dbReference type="ARBA" id="ARBA00025699"/>
    </source>
</evidence>
<dbReference type="PANTHER" id="PTHR30027:SF3">
    <property type="entry name" value="16S RRNA (URACIL(1498)-N(3))-METHYLTRANSFERASE"/>
    <property type="match status" value="1"/>
</dbReference>
<comment type="function">
    <text evidence="8 10">Specifically methylates the N3 position of the uracil ring of uridine 1498 (m3U1498) in 16S rRNA. Acts on the fully assembled 30S ribosomal subunit.</text>
</comment>
<name>A0A0G0WVA2_9BACT</name>
<comment type="catalytic activity">
    <reaction evidence="9 10">
        <text>uridine(1498) in 16S rRNA + S-adenosyl-L-methionine = N(3)-methyluridine(1498) in 16S rRNA + S-adenosyl-L-homocysteine + H(+)</text>
        <dbReference type="Rhea" id="RHEA:42920"/>
        <dbReference type="Rhea" id="RHEA-COMP:10283"/>
        <dbReference type="Rhea" id="RHEA-COMP:10284"/>
        <dbReference type="ChEBI" id="CHEBI:15378"/>
        <dbReference type="ChEBI" id="CHEBI:57856"/>
        <dbReference type="ChEBI" id="CHEBI:59789"/>
        <dbReference type="ChEBI" id="CHEBI:65315"/>
        <dbReference type="ChEBI" id="CHEBI:74502"/>
        <dbReference type="EC" id="2.1.1.193"/>
    </reaction>
</comment>
<dbReference type="GO" id="GO:0070475">
    <property type="term" value="P:rRNA base methylation"/>
    <property type="evidence" value="ECO:0007669"/>
    <property type="project" value="TreeGrafter"/>
</dbReference>
<keyword evidence="6 10" id="KW-0808">Transferase</keyword>
<evidence type="ECO:0000313" key="12">
    <source>
        <dbReference type="EMBL" id="KKR79337.1"/>
    </source>
</evidence>
<dbReference type="GO" id="GO:0005737">
    <property type="term" value="C:cytoplasm"/>
    <property type="evidence" value="ECO:0007669"/>
    <property type="project" value="UniProtKB-SubCell"/>
</dbReference>
<dbReference type="Pfam" id="PF04452">
    <property type="entry name" value="Methyltrans_RNA"/>
    <property type="match status" value="1"/>
</dbReference>
<evidence type="ECO:0000256" key="4">
    <source>
        <dbReference type="ARBA" id="ARBA00022552"/>
    </source>
</evidence>
<evidence type="ECO:0000313" key="13">
    <source>
        <dbReference type="Proteomes" id="UP000034749"/>
    </source>
</evidence>
<dbReference type="SUPFAM" id="SSF88697">
    <property type="entry name" value="PUA domain-like"/>
    <property type="match status" value="1"/>
</dbReference>
<protein>
    <recommendedName>
        <fullName evidence="10">Ribosomal RNA small subunit methyltransferase E</fullName>
        <ecNumber evidence="10">2.1.1.193</ecNumber>
    </recommendedName>
</protein>
<dbReference type="InterPro" id="IPR015947">
    <property type="entry name" value="PUA-like_sf"/>
</dbReference>
<dbReference type="PATRIC" id="fig|1618734.3.peg.366"/>
<dbReference type="NCBIfam" id="TIGR00046">
    <property type="entry name" value="RsmE family RNA methyltransferase"/>
    <property type="match status" value="1"/>
</dbReference>
<dbReference type="InterPro" id="IPR029026">
    <property type="entry name" value="tRNA_m1G_MTases_N"/>
</dbReference>
<dbReference type="Gene3D" id="3.40.1280.10">
    <property type="match status" value="1"/>
</dbReference>
<dbReference type="PIRSF" id="PIRSF015601">
    <property type="entry name" value="MTase_slr0722"/>
    <property type="match status" value="1"/>
</dbReference>
<evidence type="ECO:0000256" key="9">
    <source>
        <dbReference type="ARBA" id="ARBA00047944"/>
    </source>
</evidence>
<gene>
    <name evidence="12" type="ORF">UU24_C0011G0017</name>
</gene>
<evidence type="ECO:0000256" key="7">
    <source>
        <dbReference type="ARBA" id="ARBA00022691"/>
    </source>
</evidence>
<keyword evidence="7 10" id="KW-0949">S-adenosyl-L-methionine</keyword>
<dbReference type="InterPro" id="IPR006700">
    <property type="entry name" value="RsmE"/>
</dbReference>
<sequence length="221" mass="25320">MRLNRFIGDFDLSKNEIIITNSENIKQIRGVLRLEIGDHIILLDGKGRETEVEIVSILKEVIQTKLVKEIKINEPERKVHLYLAILKKENFELAVQKAVECGVSEITPVITERTIKTGLNTERLEKIIKEACEQCGQNVTPFLYPIMNFKEAILFGKMSEEKIIFDLVKEAYMPDKNAKNISIFIGPEGGFTEKEIKLAQDSGFVFLHAQNLNLLFLKRMK</sequence>
<evidence type="ECO:0000256" key="6">
    <source>
        <dbReference type="ARBA" id="ARBA00022679"/>
    </source>
</evidence>
<dbReference type="AlphaFoldDB" id="A0A0G0WVA2"/>
<comment type="caution">
    <text evidence="12">The sequence shown here is derived from an EMBL/GenBank/DDBJ whole genome shotgun (WGS) entry which is preliminary data.</text>
</comment>
<evidence type="ECO:0000256" key="2">
    <source>
        <dbReference type="ARBA" id="ARBA00005528"/>
    </source>
</evidence>
<dbReference type="PANTHER" id="PTHR30027">
    <property type="entry name" value="RIBOSOMAL RNA SMALL SUBUNIT METHYLTRANSFERASE E"/>
    <property type="match status" value="1"/>
</dbReference>
<organism evidence="12 13">
    <name type="scientific">Candidatus Nomurabacteria bacterium GW2011_GWA2_40_9</name>
    <dbReference type="NCBI Taxonomy" id="1618734"/>
    <lineage>
        <taxon>Bacteria</taxon>
        <taxon>Candidatus Nomuraibacteriota</taxon>
    </lineage>
</organism>
<feature type="domain" description="Ribosomal RNA small subunit methyltransferase E methyltransferase" evidence="11">
    <location>
        <begin position="75"/>
        <end position="207"/>
    </location>
</feature>
<dbReference type="InterPro" id="IPR046886">
    <property type="entry name" value="RsmE_MTase_dom"/>
</dbReference>
<comment type="subcellular location">
    <subcellularLocation>
        <location evidence="1 10">Cytoplasm</location>
    </subcellularLocation>
</comment>
<comment type="similarity">
    <text evidence="2 10">Belongs to the RNA methyltransferase RsmE family.</text>
</comment>
<dbReference type="CDD" id="cd18084">
    <property type="entry name" value="RsmE-like"/>
    <property type="match status" value="1"/>
</dbReference>
<evidence type="ECO:0000256" key="1">
    <source>
        <dbReference type="ARBA" id="ARBA00004496"/>
    </source>
</evidence>